<dbReference type="PRINTS" id="PR00465">
    <property type="entry name" value="EP450IV"/>
</dbReference>
<evidence type="ECO:0000256" key="1">
    <source>
        <dbReference type="ARBA" id="ARBA00001971"/>
    </source>
</evidence>
<dbReference type="GO" id="GO:0020037">
    <property type="term" value="F:heme binding"/>
    <property type="evidence" value="ECO:0007669"/>
    <property type="project" value="InterPro"/>
</dbReference>
<dbReference type="InterPro" id="IPR050121">
    <property type="entry name" value="Cytochrome_P450_monoxygenase"/>
</dbReference>
<evidence type="ECO:0000313" key="10">
    <source>
        <dbReference type="Proteomes" id="UP001285441"/>
    </source>
</evidence>
<comment type="similarity">
    <text evidence="2 8">Belongs to the cytochrome P450 family.</text>
</comment>
<dbReference type="AlphaFoldDB" id="A0AAE0NC35"/>
<reference evidence="9" key="2">
    <citation type="submission" date="2023-06" db="EMBL/GenBank/DDBJ databases">
        <authorList>
            <consortium name="Lawrence Berkeley National Laboratory"/>
            <person name="Haridas S."/>
            <person name="Hensen N."/>
            <person name="Bonometti L."/>
            <person name="Westerberg I."/>
            <person name="Brannstrom I.O."/>
            <person name="Guillou S."/>
            <person name="Cros-Aarteil S."/>
            <person name="Calhoun S."/>
            <person name="Kuo A."/>
            <person name="Mondo S."/>
            <person name="Pangilinan J."/>
            <person name="Riley R."/>
            <person name="LaButti K."/>
            <person name="Andreopoulos B."/>
            <person name="Lipzen A."/>
            <person name="Chen C."/>
            <person name="Yanf M."/>
            <person name="Daum C."/>
            <person name="Ng V."/>
            <person name="Clum A."/>
            <person name="Steindorff A."/>
            <person name="Ohm R."/>
            <person name="Martin F."/>
            <person name="Silar P."/>
            <person name="Natvig D."/>
            <person name="Lalanne C."/>
            <person name="Gautier V."/>
            <person name="Ament-velasquez S.L."/>
            <person name="Kruys A."/>
            <person name="Hutchinson M.I."/>
            <person name="Powell A.J."/>
            <person name="Barry K."/>
            <person name="Miller A.N."/>
            <person name="Grigoriev I.V."/>
            <person name="Debuchy R."/>
            <person name="Gladieux P."/>
            <person name="Thoren M.H."/>
            <person name="Johannesson H."/>
        </authorList>
    </citation>
    <scope>NUCLEOTIDE SEQUENCE</scope>
    <source>
        <strain evidence="9">CBS 232.78</strain>
    </source>
</reference>
<reference evidence="9" key="1">
    <citation type="journal article" date="2023" name="Mol. Phylogenet. Evol.">
        <title>Genome-scale phylogeny and comparative genomics of the fungal order Sordariales.</title>
        <authorList>
            <person name="Hensen N."/>
            <person name="Bonometti L."/>
            <person name="Westerberg I."/>
            <person name="Brannstrom I.O."/>
            <person name="Guillou S."/>
            <person name="Cros-Aarteil S."/>
            <person name="Calhoun S."/>
            <person name="Haridas S."/>
            <person name="Kuo A."/>
            <person name="Mondo S."/>
            <person name="Pangilinan J."/>
            <person name="Riley R."/>
            <person name="LaButti K."/>
            <person name="Andreopoulos B."/>
            <person name="Lipzen A."/>
            <person name="Chen C."/>
            <person name="Yan M."/>
            <person name="Daum C."/>
            <person name="Ng V."/>
            <person name="Clum A."/>
            <person name="Steindorff A."/>
            <person name="Ohm R.A."/>
            <person name="Martin F."/>
            <person name="Silar P."/>
            <person name="Natvig D.O."/>
            <person name="Lalanne C."/>
            <person name="Gautier V."/>
            <person name="Ament-Velasquez S.L."/>
            <person name="Kruys A."/>
            <person name="Hutchinson M.I."/>
            <person name="Powell A.J."/>
            <person name="Barry K."/>
            <person name="Miller A.N."/>
            <person name="Grigoriev I.V."/>
            <person name="Debuchy R."/>
            <person name="Gladieux P."/>
            <person name="Hiltunen Thoren M."/>
            <person name="Johannesson H."/>
        </authorList>
    </citation>
    <scope>NUCLEOTIDE SEQUENCE</scope>
    <source>
        <strain evidence="9">CBS 232.78</strain>
    </source>
</reference>
<keyword evidence="3 7" id="KW-0349">Heme</keyword>
<dbReference type="GO" id="GO:0004497">
    <property type="term" value="F:monooxygenase activity"/>
    <property type="evidence" value="ECO:0007669"/>
    <property type="project" value="UniProtKB-KW"/>
</dbReference>
<dbReference type="Proteomes" id="UP001285441">
    <property type="component" value="Unassembled WGS sequence"/>
</dbReference>
<keyword evidence="4 7" id="KW-0479">Metal-binding</keyword>
<evidence type="ECO:0000256" key="8">
    <source>
        <dbReference type="RuleBase" id="RU000461"/>
    </source>
</evidence>
<evidence type="ECO:0000256" key="4">
    <source>
        <dbReference type="ARBA" id="ARBA00022723"/>
    </source>
</evidence>
<evidence type="ECO:0000256" key="2">
    <source>
        <dbReference type="ARBA" id="ARBA00010617"/>
    </source>
</evidence>
<dbReference type="InterPro" id="IPR002403">
    <property type="entry name" value="Cyt_P450_E_grp-IV"/>
</dbReference>
<keyword evidence="5 7" id="KW-0408">Iron</keyword>
<dbReference type="InterPro" id="IPR001128">
    <property type="entry name" value="Cyt_P450"/>
</dbReference>
<dbReference type="PANTHER" id="PTHR24305:SF166">
    <property type="entry name" value="CYTOCHROME P450 12A4, MITOCHONDRIAL-RELATED"/>
    <property type="match status" value="1"/>
</dbReference>
<keyword evidence="10" id="KW-1185">Reference proteome</keyword>
<keyword evidence="6 8" id="KW-0503">Monooxygenase</keyword>
<dbReference type="InterPro" id="IPR017972">
    <property type="entry name" value="Cyt_P450_CS"/>
</dbReference>
<dbReference type="PANTHER" id="PTHR24305">
    <property type="entry name" value="CYTOCHROME P450"/>
    <property type="match status" value="1"/>
</dbReference>
<comment type="cofactor">
    <cofactor evidence="1 7">
        <name>heme</name>
        <dbReference type="ChEBI" id="CHEBI:30413"/>
    </cofactor>
</comment>
<sequence>MKRHEHARQELLNAPTDTDPQSLPYLAGIAKESLRLSKANPTRFPRIVPPGPGFQVSGLPVIPPGTNVGLGAYILHRNPDVFPSPDDFLPERWLEPTPEMLRDSLAFGAGVRQCIARNFAAAELCWLAEGLIRSGVLCGAKPVDEVIEVMEWFNAKIVKGRVELCWRE</sequence>
<evidence type="ECO:0000256" key="6">
    <source>
        <dbReference type="ARBA" id="ARBA00023033"/>
    </source>
</evidence>
<evidence type="ECO:0000256" key="5">
    <source>
        <dbReference type="ARBA" id="ARBA00023004"/>
    </source>
</evidence>
<keyword evidence="8" id="KW-0560">Oxidoreductase</keyword>
<comment type="caution">
    <text evidence="9">The sequence shown here is derived from an EMBL/GenBank/DDBJ whole genome shotgun (WGS) entry which is preliminary data.</text>
</comment>
<protein>
    <submittedName>
        <fullName evidence="9">Cytochrome P450 4A10</fullName>
    </submittedName>
</protein>
<proteinExistence type="inferred from homology"/>
<evidence type="ECO:0000256" key="3">
    <source>
        <dbReference type="ARBA" id="ARBA00022617"/>
    </source>
</evidence>
<dbReference type="EMBL" id="JAULSW010000006">
    <property type="protein sequence ID" value="KAK3377985.1"/>
    <property type="molecule type" value="Genomic_DNA"/>
</dbReference>
<evidence type="ECO:0000256" key="7">
    <source>
        <dbReference type="PIRSR" id="PIRSR602403-1"/>
    </source>
</evidence>
<evidence type="ECO:0000313" key="9">
    <source>
        <dbReference type="EMBL" id="KAK3377985.1"/>
    </source>
</evidence>
<dbReference type="InterPro" id="IPR036396">
    <property type="entry name" value="Cyt_P450_sf"/>
</dbReference>
<gene>
    <name evidence="9" type="ORF">B0H63DRAFT_478503</name>
</gene>
<accession>A0AAE0NC35</accession>
<dbReference type="Pfam" id="PF00067">
    <property type="entry name" value="p450"/>
    <property type="match status" value="1"/>
</dbReference>
<dbReference type="SUPFAM" id="SSF48264">
    <property type="entry name" value="Cytochrome P450"/>
    <property type="match status" value="1"/>
</dbReference>
<dbReference type="Gene3D" id="1.10.630.10">
    <property type="entry name" value="Cytochrome P450"/>
    <property type="match status" value="1"/>
</dbReference>
<dbReference type="GO" id="GO:0005506">
    <property type="term" value="F:iron ion binding"/>
    <property type="evidence" value="ECO:0007669"/>
    <property type="project" value="InterPro"/>
</dbReference>
<organism evidence="9 10">
    <name type="scientific">Podospora didyma</name>
    <dbReference type="NCBI Taxonomy" id="330526"/>
    <lineage>
        <taxon>Eukaryota</taxon>
        <taxon>Fungi</taxon>
        <taxon>Dikarya</taxon>
        <taxon>Ascomycota</taxon>
        <taxon>Pezizomycotina</taxon>
        <taxon>Sordariomycetes</taxon>
        <taxon>Sordariomycetidae</taxon>
        <taxon>Sordariales</taxon>
        <taxon>Podosporaceae</taxon>
        <taxon>Podospora</taxon>
    </lineage>
</organism>
<dbReference type="PROSITE" id="PS00086">
    <property type="entry name" value="CYTOCHROME_P450"/>
    <property type="match status" value="1"/>
</dbReference>
<feature type="binding site" description="axial binding residue" evidence="7">
    <location>
        <position position="114"/>
    </location>
    <ligand>
        <name>heme</name>
        <dbReference type="ChEBI" id="CHEBI:30413"/>
    </ligand>
    <ligandPart>
        <name>Fe</name>
        <dbReference type="ChEBI" id="CHEBI:18248"/>
    </ligandPart>
</feature>
<dbReference type="GO" id="GO:0016705">
    <property type="term" value="F:oxidoreductase activity, acting on paired donors, with incorporation or reduction of molecular oxygen"/>
    <property type="evidence" value="ECO:0007669"/>
    <property type="project" value="InterPro"/>
</dbReference>
<name>A0AAE0NC35_9PEZI</name>